<dbReference type="AlphaFoldDB" id="A0A9D4HAG8"/>
<reference evidence="1" key="2">
    <citation type="submission" date="2020-11" db="EMBL/GenBank/DDBJ databases">
        <authorList>
            <person name="McCartney M.A."/>
            <person name="Auch B."/>
            <person name="Kono T."/>
            <person name="Mallez S."/>
            <person name="Becker A."/>
            <person name="Gohl D.M."/>
            <person name="Silverstein K.A.T."/>
            <person name="Koren S."/>
            <person name="Bechman K.B."/>
            <person name="Herman A."/>
            <person name="Abrahante J.E."/>
            <person name="Garbe J."/>
        </authorList>
    </citation>
    <scope>NUCLEOTIDE SEQUENCE</scope>
    <source>
        <strain evidence="1">Duluth1</strain>
        <tissue evidence="1">Whole animal</tissue>
    </source>
</reference>
<comment type="caution">
    <text evidence="1">The sequence shown here is derived from an EMBL/GenBank/DDBJ whole genome shotgun (WGS) entry which is preliminary data.</text>
</comment>
<evidence type="ECO:0000313" key="2">
    <source>
        <dbReference type="Proteomes" id="UP000828390"/>
    </source>
</evidence>
<organism evidence="1 2">
    <name type="scientific">Dreissena polymorpha</name>
    <name type="common">Zebra mussel</name>
    <name type="synonym">Mytilus polymorpha</name>
    <dbReference type="NCBI Taxonomy" id="45954"/>
    <lineage>
        <taxon>Eukaryota</taxon>
        <taxon>Metazoa</taxon>
        <taxon>Spiralia</taxon>
        <taxon>Lophotrochozoa</taxon>
        <taxon>Mollusca</taxon>
        <taxon>Bivalvia</taxon>
        <taxon>Autobranchia</taxon>
        <taxon>Heteroconchia</taxon>
        <taxon>Euheterodonta</taxon>
        <taxon>Imparidentia</taxon>
        <taxon>Neoheterodontei</taxon>
        <taxon>Myida</taxon>
        <taxon>Dreissenoidea</taxon>
        <taxon>Dreissenidae</taxon>
        <taxon>Dreissena</taxon>
    </lineage>
</organism>
<accession>A0A9D4HAG8</accession>
<evidence type="ECO:0000313" key="1">
    <source>
        <dbReference type="EMBL" id="KAH3830580.1"/>
    </source>
</evidence>
<name>A0A9D4HAG8_DREPO</name>
<reference evidence="1" key="1">
    <citation type="journal article" date="2019" name="bioRxiv">
        <title>The Genome of the Zebra Mussel, Dreissena polymorpha: A Resource for Invasive Species Research.</title>
        <authorList>
            <person name="McCartney M.A."/>
            <person name="Auch B."/>
            <person name="Kono T."/>
            <person name="Mallez S."/>
            <person name="Zhang Y."/>
            <person name="Obille A."/>
            <person name="Becker A."/>
            <person name="Abrahante J.E."/>
            <person name="Garbe J."/>
            <person name="Badalamenti J.P."/>
            <person name="Herman A."/>
            <person name="Mangelson H."/>
            <person name="Liachko I."/>
            <person name="Sullivan S."/>
            <person name="Sone E.D."/>
            <person name="Koren S."/>
            <person name="Silverstein K.A.T."/>
            <person name="Beckman K.B."/>
            <person name="Gohl D.M."/>
        </authorList>
    </citation>
    <scope>NUCLEOTIDE SEQUENCE</scope>
    <source>
        <strain evidence="1">Duluth1</strain>
        <tissue evidence="1">Whole animal</tissue>
    </source>
</reference>
<protein>
    <submittedName>
        <fullName evidence="1">Uncharacterized protein</fullName>
    </submittedName>
</protein>
<gene>
    <name evidence="1" type="ORF">DPMN_103825</name>
</gene>
<proteinExistence type="predicted"/>
<dbReference type="Proteomes" id="UP000828390">
    <property type="component" value="Unassembled WGS sequence"/>
</dbReference>
<sequence>MVELGEALAVTNFQSANTTPELFALAACRLGALCIMVELGDALVVTIVKCANTTLELSTLVAC</sequence>
<keyword evidence="2" id="KW-1185">Reference proteome</keyword>
<dbReference type="EMBL" id="JAIWYP010000004">
    <property type="protein sequence ID" value="KAH3830580.1"/>
    <property type="molecule type" value="Genomic_DNA"/>
</dbReference>